<organism evidence="1 2">
    <name type="scientific">Tunturiibacter gelidiferens</name>
    <dbReference type="NCBI Taxonomy" id="3069689"/>
    <lineage>
        <taxon>Bacteria</taxon>
        <taxon>Pseudomonadati</taxon>
        <taxon>Acidobacteriota</taxon>
        <taxon>Terriglobia</taxon>
        <taxon>Terriglobales</taxon>
        <taxon>Acidobacteriaceae</taxon>
        <taxon>Tunturiibacter</taxon>
    </lineage>
</organism>
<evidence type="ECO:0000313" key="1">
    <source>
        <dbReference type="EMBL" id="MBB5329187.1"/>
    </source>
</evidence>
<sequence length="49" mass="5701">MSQEDRDKYLDMRYGMVNFEDISQLIDEAVADAEVQHKDAQPVKSLHYA</sequence>
<proteinExistence type="predicted"/>
<dbReference type="RefSeq" id="WP_183977388.1">
    <property type="nucleotide sequence ID" value="NZ_JACHEB010000005.1"/>
</dbReference>
<reference evidence="1 2" key="1">
    <citation type="submission" date="2020-08" db="EMBL/GenBank/DDBJ databases">
        <title>Genomic Encyclopedia of Type Strains, Phase IV (KMG-V): Genome sequencing to study the core and pangenomes of soil and plant-associated prokaryotes.</title>
        <authorList>
            <person name="Whitman W."/>
        </authorList>
    </citation>
    <scope>NUCLEOTIDE SEQUENCE [LARGE SCALE GENOMIC DNA]</scope>
    <source>
        <strain evidence="1 2">X5P2</strain>
    </source>
</reference>
<dbReference type="EMBL" id="JACHEB010000005">
    <property type="protein sequence ID" value="MBB5329187.1"/>
    <property type="molecule type" value="Genomic_DNA"/>
</dbReference>
<keyword evidence="2" id="KW-1185">Reference proteome</keyword>
<dbReference type="Proteomes" id="UP000535182">
    <property type="component" value="Unassembled WGS sequence"/>
</dbReference>
<comment type="caution">
    <text evidence="1">The sequence shown here is derived from an EMBL/GenBank/DDBJ whole genome shotgun (WGS) entry which is preliminary data.</text>
</comment>
<accession>A0A9X0QEZ9</accession>
<gene>
    <name evidence="1" type="ORF">HDF14_002803</name>
</gene>
<evidence type="ECO:0000313" key="2">
    <source>
        <dbReference type="Proteomes" id="UP000535182"/>
    </source>
</evidence>
<dbReference type="AlphaFoldDB" id="A0A9X0QEZ9"/>
<protein>
    <submittedName>
        <fullName evidence="1">Uncharacterized protein</fullName>
    </submittedName>
</protein>
<name>A0A9X0QEZ9_9BACT</name>